<accession>A0ABT4ULR0</accession>
<comment type="caution">
    <text evidence="1">The sequence shown here is derived from an EMBL/GenBank/DDBJ whole genome shotgun (WGS) entry which is preliminary data.</text>
</comment>
<dbReference type="EMBL" id="JAQGEF010000017">
    <property type="protein sequence ID" value="MDA3615783.1"/>
    <property type="molecule type" value="Genomic_DNA"/>
</dbReference>
<reference evidence="1 2" key="1">
    <citation type="submission" date="2022-12" db="EMBL/GenBank/DDBJ databases">
        <title>Chitinophagaceae gen. sp. nov., a new member of the family Chitinophagaceae, isolated from soil in a chemical factory.</title>
        <authorList>
            <person name="Ke Z."/>
        </authorList>
    </citation>
    <scope>NUCLEOTIDE SEQUENCE [LARGE SCALE GENOMIC DNA]</scope>
    <source>
        <strain evidence="1 2">LY-5</strain>
    </source>
</reference>
<evidence type="ECO:0000313" key="1">
    <source>
        <dbReference type="EMBL" id="MDA3615783.1"/>
    </source>
</evidence>
<evidence type="ECO:0000313" key="2">
    <source>
        <dbReference type="Proteomes" id="UP001210231"/>
    </source>
</evidence>
<gene>
    <name evidence="1" type="ORF">O3P16_13270</name>
</gene>
<organism evidence="1 2">
    <name type="scientific">Polluticaenibacter yanchengensis</name>
    <dbReference type="NCBI Taxonomy" id="3014562"/>
    <lineage>
        <taxon>Bacteria</taxon>
        <taxon>Pseudomonadati</taxon>
        <taxon>Bacteroidota</taxon>
        <taxon>Chitinophagia</taxon>
        <taxon>Chitinophagales</taxon>
        <taxon>Chitinophagaceae</taxon>
        <taxon>Polluticaenibacter</taxon>
    </lineage>
</organism>
<dbReference type="InterPro" id="IPR003772">
    <property type="entry name" value="YceD"/>
</dbReference>
<keyword evidence="2" id="KW-1185">Reference proteome</keyword>
<protein>
    <submittedName>
        <fullName evidence="1">DUF177 domain-containing protein</fullName>
    </submittedName>
</protein>
<sequence>MNARKFYDIPIVGLKPGVHNYEFEITDEFFKEYGTQEFDNCKALVKLELEKNASVYTLKFDIGGTVDVICDRCGNTVVTNLWDEFNVMVKVDDNADELNENEEDPDIYYITRIESSINIATWIYEFIVLSIPNIRECAPKSDGSSGCNPDVLNMLENMKKNSDPKKDIWKGLDNLKGLN</sequence>
<dbReference type="Pfam" id="PF02620">
    <property type="entry name" value="YceD"/>
    <property type="match status" value="1"/>
</dbReference>
<name>A0ABT4ULR0_9BACT</name>
<proteinExistence type="predicted"/>
<dbReference type="Proteomes" id="UP001210231">
    <property type="component" value="Unassembled WGS sequence"/>
</dbReference>
<dbReference type="RefSeq" id="WP_407032111.1">
    <property type="nucleotide sequence ID" value="NZ_JAQGEF010000017.1"/>
</dbReference>